<evidence type="ECO:0000313" key="2">
    <source>
        <dbReference type="EMBL" id="MDQ1124506.1"/>
    </source>
</evidence>
<evidence type="ECO:0000256" key="1">
    <source>
        <dbReference type="SAM" id="MobiDB-lite"/>
    </source>
</evidence>
<comment type="caution">
    <text evidence="2">The sequence shown here is derived from an EMBL/GenBank/DDBJ whole genome shotgun (WGS) entry which is preliminary data.</text>
</comment>
<dbReference type="PANTHER" id="PTHR36846">
    <property type="entry name" value="PROTEIN VIAA"/>
    <property type="match status" value="1"/>
</dbReference>
<dbReference type="PANTHER" id="PTHR36846:SF1">
    <property type="entry name" value="PROTEIN VIAA"/>
    <property type="match status" value="1"/>
</dbReference>
<sequence>MTVPSSVLRDDWLVDELWGRDGGDLVGAAHECDPALVHDVFAYLLIADPQVCQTRRRRHPDRARVIERLGTDPRITAVRSMTVGDEDACAQWTPRVVRTLLQTAPDAAASAPLSGAQDAGDPEPGEQALALAAEDGEGDERAGGGTRGEASESPFAQSSPDEHLLAQLLDVDSRDGLRRLVRACRQGLVAHAGFADVMRPRTPRPSRTRDPGRVASDVWLGLIAPESETPLWRDWAQRGLRGQVSSPREPQGPLVILADESGSMQLLLDGTHTRRTWALATVFAAVDMAIAGGRDVIYLGFAGNDCCWREDIRARARDGVRASLGRICRHFYGGGTAFAAPIDAARTVLGTTAARGAGILVLSDGEGAFGDRELAAKWREARAAAAARCWGVRIGGEDATPLDDLCDAVMPLEEFARADLEARYPLSTRVH</sequence>
<accession>A0ABU0TXX4</accession>
<dbReference type="InterPro" id="IPR036465">
    <property type="entry name" value="vWFA_dom_sf"/>
</dbReference>
<keyword evidence="3" id="KW-1185">Reference proteome</keyword>
<evidence type="ECO:0000313" key="3">
    <source>
        <dbReference type="Proteomes" id="UP001226691"/>
    </source>
</evidence>
<gene>
    <name evidence="2" type="ORF">QE412_003079</name>
</gene>
<dbReference type="EMBL" id="JAUTBF010000001">
    <property type="protein sequence ID" value="MDQ1124506.1"/>
    <property type="molecule type" value="Genomic_DNA"/>
</dbReference>
<evidence type="ECO:0008006" key="4">
    <source>
        <dbReference type="Google" id="ProtNLM"/>
    </source>
</evidence>
<reference evidence="2 3" key="1">
    <citation type="submission" date="2023-07" db="EMBL/GenBank/DDBJ databases">
        <title>Functional and genomic diversity of the sorghum phyllosphere microbiome.</title>
        <authorList>
            <person name="Shade A."/>
        </authorList>
    </citation>
    <scope>NUCLEOTIDE SEQUENCE [LARGE SCALE GENOMIC DNA]</scope>
    <source>
        <strain evidence="2 3">SORGH_AS_1207</strain>
    </source>
</reference>
<dbReference type="SUPFAM" id="SSF53300">
    <property type="entry name" value="vWA-like"/>
    <property type="match status" value="1"/>
</dbReference>
<name>A0ABU0TXX4_MICTR</name>
<proteinExistence type="predicted"/>
<protein>
    <recommendedName>
        <fullName evidence="4">VWA domain containing CoxE-like protein</fullName>
    </recommendedName>
</protein>
<dbReference type="Gene3D" id="3.40.50.410">
    <property type="entry name" value="von Willebrand factor, type A domain"/>
    <property type="match status" value="1"/>
</dbReference>
<dbReference type="Proteomes" id="UP001226691">
    <property type="component" value="Unassembled WGS sequence"/>
</dbReference>
<organism evidence="2 3">
    <name type="scientific">Microbacterium trichothecenolyticum</name>
    <name type="common">Aureobacterium trichothecenolyticum</name>
    <dbReference type="NCBI Taxonomy" id="69370"/>
    <lineage>
        <taxon>Bacteria</taxon>
        <taxon>Bacillati</taxon>
        <taxon>Actinomycetota</taxon>
        <taxon>Actinomycetes</taxon>
        <taxon>Micrococcales</taxon>
        <taxon>Microbacteriaceae</taxon>
        <taxon>Microbacterium</taxon>
    </lineage>
</organism>
<feature type="region of interest" description="Disordered" evidence="1">
    <location>
        <begin position="135"/>
        <end position="160"/>
    </location>
</feature>